<sequence length="90" mass="10164">MANVQSLLRESMRLRCLNGENGFRQTESLVAASPITSFSTDIANFFNYLTWKEYLSAGTQFLVGKIPFDAINCRVSATTVPTVSKFKIWY</sequence>
<protein>
    <submittedName>
        <fullName evidence="1">Uncharacterized protein</fullName>
    </submittedName>
</protein>
<dbReference type="RefSeq" id="XP_058303083.1">
    <property type="nucleotide sequence ID" value="XM_058456184.1"/>
</dbReference>
<reference evidence="1" key="2">
    <citation type="journal article" date="2023" name="IMA Fungus">
        <title>Comparative genomic study of the Penicillium genus elucidates a diverse pangenome and 15 lateral gene transfer events.</title>
        <authorList>
            <person name="Petersen C."/>
            <person name="Sorensen T."/>
            <person name="Nielsen M.R."/>
            <person name="Sondergaard T.E."/>
            <person name="Sorensen J.L."/>
            <person name="Fitzpatrick D.A."/>
            <person name="Frisvad J.C."/>
            <person name="Nielsen K.L."/>
        </authorList>
    </citation>
    <scope>NUCLEOTIDE SEQUENCE</scope>
    <source>
        <strain evidence="1">IBT 15544</strain>
    </source>
</reference>
<dbReference type="OrthoDB" id="89349at2759"/>
<dbReference type="AlphaFoldDB" id="A0A9W9J4Y9"/>
<proteinExistence type="predicted"/>
<name>A0A9W9J4Y9_9EURO</name>
<evidence type="ECO:0000313" key="2">
    <source>
        <dbReference type="Proteomes" id="UP001150904"/>
    </source>
</evidence>
<dbReference type="Proteomes" id="UP001150904">
    <property type="component" value="Unassembled WGS sequence"/>
</dbReference>
<dbReference type="GeneID" id="83183485"/>
<dbReference type="EMBL" id="JAPQKR010000016">
    <property type="protein sequence ID" value="KAJ5190143.1"/>
    <property type="molecule type" value="Genomic_DNA"/>
</dbReference>
<gene>
    <name evidence="1" type="ORF">N7498_009128</name>
</gene>
<reference evidence="1" key="1">
    <citation type="submission" date="2022-12" db="EMBL/GenBank/DDBJ databases">
        <authorList>
            <person name="Petersen C."/>
        </authorList>
    </citation>
    <scope>NUCLEOTIDE SEQUENCE</scope>
    <source>
        <strain evidence="1">IBT 15544</strain>
    </source>
</reference>
<accession>A0A9W9J4Y9</accession>
<comment type="caution">
    <text evidence="1">The sequence shown here is derived from an EMBL/GenBank/DDBJ whole genome shotgun (WGS) entry which is preliminary data.</text>
</comment>
<evidence type="ECO:0000313" key="1">
    <source>
        <dbReference type="EMBL" id="KAJ5190143.1"/>
    </source>
</evidence>
<organism evidence="1 2">
    <name type="scientific">Penicillium cinerascens</name>
    <dbReference type="NCBI Taxonomy" id="70096"/>
    <lineage>
        <taxon>Eukaryota</taxon>
        <taxon>Fungi</taxon>
        <taxon>Dikarya</taxon>
        <taxon>Ascomycota</taxon>
        <taxon>Pezizomycotina</taxon>
        <taxon>Eurotiomycetes</taxon>
        <taxon>Eurotiomycetidae</taxon>
        <taxon>Eurotiales</taxon>
        <taxon>Aspergillaceae</taxon>
        <taxon>Penicillium</taxon>
    </lineage>
</organism>
<keyword evidence="2" id="KW-1185">Reference proteome</keyword>